<protein>
    <recommendedName>
        <fullName evidence="3">DUF2948 family protein</fullName>
    </recommendedName>
</protein>
<evidence type="ECO:0000313" key="2">
    <source>
        <dbReference type="Proteomes" id="UP000605148"/>
    </source>
</evidence>
<proteinExistence type="predicted"/>
<evidence type="ECO:0000313" key="1">
    <source>
        <dbReference type="EMBL" id="GGB49305.1"/>
    </source>
</evidence>
<name>A0A916TKE0_9HYPH</name>
<accession>A0A916TKE0</accession>
<dbReference type="Proteomes" id="UP000605148">
    <property type="component" value="Unassembled WGS sequence"/>
</dbReference>
<reference evidence="1" key="1">
    <citation type="journal article" date="2014" name="Int. J. Syst. Evol. Microbiol.">
        <title>Complete genome sequence of Corynebacterium casei LMG S-19264T (=DSM 44701T), isolated from a smear-ripened cheese.</title>
        <authorList>
            <consortium name="US DOE Joint Genome Institute (JGI-PGF)"/>
            <person name="Walter F."/>
            <person name="Albersmeier A."/>
            <person name="Kalinowski J."/>
            <person name="Ruckert C."/>
        </authorList>
    </citation>
    <scope>NUCLEOTIDE SEQUENCE</scope>
    <source>
        <strain evidence="1">CGMCC 1.12426</strain>
    </source>
</reference>
<dbReference type="Pfam" id="PF11164">
    <property type="entry name" value="DUF2948"/>
    <property type="match status" value="1"/>
</dbReference>
<comment type="caution">
    <text evidence="1">The sequence shown here is derived from an EMBL/GenBank/DDBJ whole genome shotgun (WGS) entry which is preliminary data.</text>
</comment>
<reference evidence="1" key="2">
    <citation type="submission" date="2020-09" db="EMBL/GenBank/DDBJ databases">
        <authorList>
            <person name="Sun Q."/>
            <person name="Zhou Y."/>
        </authorList>
    </citation>
    <scope>NUCLEOTIDE SEQUENCE</scope>
    <source>
        <strain evidence="1">CGMCC 1.12426</strain>
    </source>
</reference>
<keyword evidence="2" id="KW-1185">Reference proteome</keyword>
<dbReference type="InterPro" id="IPR021335">
    <property type="entry name" value="DUF2948"/>
</dbReference>
<sequence>MHSVLARFSDLPDAYLDKMDQLKLSALDEDDLKVISAHVQDAVMLVGDVRYLHKENRAVFIMNRFVWDKEADTRTRDHERRRSALAVARVKAMKATQIRQGAKDAVLELLAVTFEEDDAPSGRLRLDFAGGGSIVMEVECIEVQLSDLGAAWATPNRPSHDLS</sequence>
<dbReference type="AlphaFoldDB" id="A0A916TKE0"/>
<organism evidence="1 2">
    <name type="scientific">Roseibium aquae</name>
    <dbReference type="NCBI Taxonomy" id="1323746"/>
    <lineage>
        <taxon>Bacteria</taxon>
        <taxon>Pseudomonadati</taxon>
        <taxon>Pseudomonadota</taxon>
        <taxon>Alphaproteobacteria</taxon>
        <taxon>Hyphomicrobiales</taxon>
        <taxon>Stappiaceae</taxon>
        <taxon>Roseibium</taxon>
    </lineage>
</organism>
<dbReference type="EMBL" id="BMFA01000006">
    <property type="protein sequence ID" value="GGB49305.1"/>
    <property type="molecule type" value="Genomic_DNA"/>
</dbReference>
<evidence type="ECO:0008006" key="3">
    <source>
        <dbReference type="Google" id="ProtNLM"/>
    </source>
</evidence>
<gene>
    <name evidence="1" type="ORF">GCM10011316_21810</name>
</gene>